<dbReference type="GO" id="GO:0016740">
    <property type="term" value="F:transferase activity"/>
    <property type="evidence" value="ECO:0007669"/>
    <property type="project" value="UniProtKB-KW"/>
</dbReference>
<sequence>MSDIIPGLSIVVPAHNSGPRLRETLQQLVRELDRDDVEVIIVENGSSDDTWEIAEELAPGSWGFPVRIFRSEVGLGAAYLKGASEARGEVVLLTADDLPFGVTDIRSWESVGDPSALVIGSKAHPGSVVPRSKLRAVMSWGYRFLRRVILGMTVGDCQGTLFVNRTWLQRHIPLLREHGYLASTEIVHLAQVDRRRVVEVPVVLQAGHERGGTRIRIADVWDMAVGLVRLRRRRHMLRVALKES</sequence>
<dbReference type="GeneID" id="64408044"/>
<dbReference type="CDD" id="cd04179">
    <property type="entry name" value="DPM_DPG-synthase_like"/>
    <property type="match status" value="1"/>
</dbReference>
<dbReference type="PANTHER" id="PTHR10859:SF91">
    <property type="entry name" value="DOLICHYL-PHOSPHATE BETA-GLUCOSYLTRANSFERASE"/>
    <property type="match status" value="1"/>
</dbReference>
<organism evidence="2 3">
    <name type="scientific">Arachnia propionica</name>
    <dbReference type="NCBI Taxonomy" id="1750"/>
    <lineage>
        <taxon>Bacteria</taxon>
        <taxon>Bacillati</taxon>
        <taxon>Actinomycetota</taxon>
        <taxon>Actinomycetes</taxon>
        <taxon>Propionibacteriales</taxon>
        <taxon>Propionibacteriaceae</taxon>
        <taxon>Arachnia</taxon>
    </lineage>
</organism>
<dbReference type="InterPro" id="IPR001173">
    <property type="entry name" value="Glyco_trans_2-like"/>
</dbReference>
<evidence type="ECO:0000313" key="2">
    <source>
        <dbReference type="EMBL" id="VEH71297.1"/>
    </source>
</evidence>
<dbReference type="Gene3D" id="3.90.550.10">
    <property type="entry name" value="Spore Coat Polysaccharide Biosynthesis Protein SpsA, Chain A"/>
    <property type="match status" value="1"/>
</dbReference>
<dbReference type="AlphaFoldDB" id="A0A3S4UE75"/>
<dbReference type="SUPFAM" id="SSF53448">
    <property type="entry name" value="Nucleotide-diphospho-sugar transferases"/>
    <property type="match status" value="1"/>
</dbReference>
<keyword evidence="3" id="KW-1185">Reference proteome</keyword>
<keyword evidence="2" id="KW-0808">Transferase</keyword>
<dbReference type="EMBL" id="LR134406">
    <property type="protein sequence ID" value="VEH71297.1"/>
    <property type="molecule type" value="Genomic_DNA"/>
</dbReference>
<feature type="domain" description="Glycosyltransferase 2-like" evidence="1">
    <location>
        <begin position="9"/>
        <end position="163"/>
    </location>
</feature>
<gene>
    <name evidence="2" type="ORF">NCTC12967_02616</name>
</gene>
<reference evidence="2 3" key="1">
    <citation type="submission" date="2018-12" db="EMBL/GenBank/DDBJ databases">
        <authorList>
            <consortium name="Pathogen Informatics"/>
        </authorList>
    </citation>
    <scope>NUCLEOTIDE SEQUENCE [LARGE SCALE GENOMIC DNA]</scope>
    <source>
        <strain evidence="2 3">NCTC12967</strain>
    </source>
</reference>
<dbReference type="RefSeq" id="WP_061787707.1">
    <property type="nucleotide sequence ID" value="NZ_CAJZDL010000006.1"/>
</dbReference>
<evidence type="ECO:0000259" key="1">
    <source>
        <dbReference type="Pfam" id="PF00535"/>
    </source>
</evidence>
<accession>A0A3S4UE75</accession>
<protein>
    <submittedName>
        <fullName evidence="2">N-glycosyltransferase</fullName>
    </submittedName>
</protein>
<dbReference type="GO" id="GO:0006487">
    <property type="term" value="P:protein N-linked glycosylation"/>
    <property type="evidence" value="ECO:0007669"/>
    <property type="project" value="TreeGrafter"/>
</dbReference>
<dbReference type="Pfam" id="PF00535">
    <property type="entry name" value="Glycos_transf_2"/>
    <property type="match status" value="1"/>
</dbReference>
<evidence type="ECO:0000313" key="3">
    <source>
        <dbReference type="Proteomes" id="UP000273044"/>
    </source>
</evidence>
<dbReference type="PANTHER" id="PTHR10859">
    <property type="entry name" value="GLYCOSYL TRANSFERASE"/>
    <property type="match status" value="1"/>
</dbReference>
<dbReference type="InterPro" id="IPR029044">
    <property type="entry name" value="Nucleotide-diphossugar_trans"/>
</dbReference>
<name>A0A3S4UE75_9ACTN</name>
<proteinExistence type="predicted"/>
<dbReference type="Proteomes" id="UP000273044">
    <property type="component" value="Chromosome"/>
</dbReference>